<dbReference type="Gene3D" id="3.40.1550.10">
    <property type="entry name" value="CheC-like"/>
    <property type="match status" value="1"/>
</dbReference>
<evidence type="ECO:0000256" key="12">
    <source>
        <dbReference type="NCBIfam" id="TIGR01397"/>
    </source>
</evidence>
<evidence type="ECO:0000313" key="16">
    <source>
        <dbReference type="Proteomes" id="UP000241167"/>
    </source>
</evidence>
<evidence type="ECO:0000256" key="10">
    <source>
        <dbReference type="ARBA" id="ARBA00023143"/>
    </source>
</evidence>
<keyword evidence="15" id="KW-0966">Cell projection</keyword>
<dbReference type="CDD" id="cd17908">
    <property type="entry name" value="FliM"/>
    <property type="match status" value="1"/>
</dbReference>
<dbReference type="InterPro" id="IPR001689">
    <property type="entry name" value="Flag_FliM"/>
</dbReference>
<evidence type="ECO:0000259" key="14">
    <source>
        <dbReference type="Pfam" id="PF01052"/>
    </source>
</evidence>
<dbReference type="PANTHER" id="PTHR30034">
    <property type="entry name" value="FLAGELLAR MOTOR SWITCH PROTEIN FLIM"/>
    <property type="match status" value="1"/>
</dbReference>
<dbReference type="EMBL" id="PXYI01000002">
    <property type="protein sequence ID" value="PSJ42301.1"/>
    <property type="molecule type" value="Genomic_DNA"/>
</dbReference>
<protein>
    <recommendedName>
        <fullName evidence="4 12">Flagellar motor switch protein FliM</fullName>
    </recommendedName>
</protein>
<organism evidence="15 16">
    <name type="scientific">Allosphingosinicella deserti</name>
    <dbReference type="NCBI Taxonomy" id="2116704"/>
    <lineage>
        <taxon>Bacteria</taxon>
        <taxon>Pseudomonadati</taxon>
        <taxon>Pseudomonadota</taxon>
        <taxon>Alphaproteobacteria</taxon>
        <taxon>Sphingomonadales</taxon>
        <taxon>Sphingomonadaceae</taxon>
        <taxon>Allosphingosinicella</taxon>
    </lineage>
</organism>
<gene>
    <name evidence="15" type="ORF">C7I55_06765</name>
</gene>
<comment type="function">
    <text evidence="11">FliM is one of three proteins (FliG, FliN, FliM) that forms the rotor-mounted switch complex (C ring), located at the base of the basal body. This complex interacts with the CheY and CheZ chemotaxis proteins, in addition to contacting components of the motor that determine the direction of flagellar rotation.</text>
</comment>
<feature type="region of interest" description="Disordered" evidence="13">
    <location>
        <begin position="37"/>
        <end position="80"/>
    </location>
</feature>
<keyword evidence="7" id="KW-0997">Cell inner membrane</keyword>
<dbReference type="GO" id="GO:0003774">
    <property type="term" value="F:cytoskeletal motor activity"/>
    <property type="evidence" value="ECO:0007669"/>
    <property type="project" value="InterPro"/>
</dbReference>
<dbReference type="GO" id="GO:0009425">
    <property type="term" value="C:bacterial-type flagellum basal body"/>
    <property type="evidence" value="ECO:0007669"/>
    <property type="project" value="UniProtKB-SubCell"/>
</dbReference>
<dbReference type="InterPro" id="IPR036429">
    <property type="entry name" value="SpoA-like_sf"/>
</dbReference>
<dbReference type="OrthoDB" id="9806941at2"/>
<keyword evidence="8" id="KW-0283">Flagellar rotation</keyword>
<feature type="domain" description="Flagellar motor switch protein FliN-like C-terminal" evidence="14">
    <location>
        <begin position="397"/>
        <end position="465"/>
    </location>
</feature>
<name>A0A2P7QWG6_9SPHN</name>
<evidence type="ECO:0000256" key="7">
    <source>
        <dbReference type="ARBA" id="ARBA00022519"/>
    </source>
</evidence>
<evidence type="ECO:0000256" key="2">
    <source>
        <dbReference type="ARBA" id="ARBA00004417"/>
    </source>
</evidence>
<evidence type="ECO:0000256" key="9">
    <source>
        <dbReference type="ARBA" id="ARBA00023136"/>
    </source>
</evidence>
<reference evidence="15 16" key="1">
    <citation type="submission" date="2018-03" db="EMBL/GenBank/DDBJ databases">
        <title>The draft genome of Sphingosinicella sp. GL-C-18.</title>
        <authorList>
            <person name="Liu L."/>
            <person name="Li L."/>
            <person name="Liang L."/>
            <person name="Zhang X."/>
            <person name="Wang T."/>
        </authorList>
    </citation>
    <scope>NUCLEOTIDE SEQUENCE [LARGE SCALE GENOMIC DNA]</scope>
    <source>
        <strain evidence="15 16">GL-C-18</strain>
    </source>
</reference>
<dbReference type="PRINTS" id="PR00955">
    <property type="entry name" value="FLGMOTORFLIM"/>
</dbReference>
<evidence type="ECO:0000256" key="6">
    <source>
        <dbReference type="ARBA" id="ARBA00022500"/>
    </source>
</evidence>
<keyword evidence="5" id="KW-1003">Cell membrane</keyword>
<dbReference type="InterPro" id="IPR028976">
    <property type="entry name" value="CheC-like_sf"/>
</dbReference>
<dbReference type="Pfam" id="PF02154">
    <property type="entry name" value="FliM"/>
    <property type="match status" value="1"/>
</dbReference>
<dbReference type="Pfam" id="PF01052">
    <property type="entry name" value="FliMN_C"/>
    <property type="match status" value="1"/>
</dbReference>
<comment type="similarity">
    <text evidence="3">Belongs to the FliM family.</text>
</comment>
<evidence type="ECO:0000313" key="15">
    <source>
        <dbReference type="EMBL" id="PSJ42301.1"/>
    </source>
</evidence>
<evidence type="ECO:0000256" key="3">
    <source>
        <dbReference type="ARBA" id="ARBA00011049"/>
    </source>
</evidence>
<proteinExistence type="inferred from homology"/>
<dbReference type="GO" id="GO:0071978">
    <property type="term" value="P:bacterial-type flagellum-dependent swarming motility"/>
    <property type="evidence" value="ECO:0007669"/>
    <property type="project" value="TreeGrafter"/>
</dbReference>
<evidence type="ECO:0000256" key="5">
    <source>
        <dbReference type="ARBA" id="ARBA00022475"/>
    </source>
</evidence>
<keyword evidence="10" id="KW-0975">Bacterial flagellum</keyword>
<keyword evidence="9" id="KW-0472">Membrane</keyword>
<evidence type="ECO:0000256" key="8">
    <source>
        <dbReference type="ARBA" id="ARBA00022779"/>
    </source>
</evidence>
<evidence type="ECO:0000256" key="4">
    <source>
        <dbReference type="ARBA" id="ARBA00021898"/>
    </source>
</evidence>
<evidence type="ECO:0000256" key="11">
    <source>
        <dbReference type="ARBA" id="ARBA00025044"/>
    </source>
</evidence>
<dbReference type="GO" id="GO:0005886">
    <property type="term" value="C:plasma membrane"/>
    <property type="evidence" value="ECO:0007669"/>
    <property type="project" value="UniProtKB-SubCell"/>
</dbReference>
<comment type="caution">
    <text evidence="15">The sequence shown here is derived from an EMBL/GenBank/DDBJ whole genome shotgun (WGS) entry which is preliminary data.</text>
</comment>
<dbReference type="Proteomes" id="UP000241167">
    <property type="component" value="Unassembled WGS sequence"/>
</dbReference>
<dbReference type="SUPFAM" id="SSF101801">
    <property type="entry name" value="Surface presentation of antigens (SPOA)"/>
    <property type="match status" value="1"/>
</dbReference>
<dbReference type="Gene3D" id="2.30.330.10">
    <property type="entry name" value="SpoA-like"/>
    <property type="match status" value="1"/>
</dbReference>
<accession>A0A2P7QWG6</accession>
<dbReference type="SUPFAM" id="SSF103039">
    <property type="entry name" value="CheC-like"/>
    <property type="match status" value="1"/>
</dbReference>
<sequence length="473" mass="50942">MNADPATDEATIEEALDFARGAGDADAFADEAAIGDAPADFEEIPLPGDQPTSAFEEIPLPGDQPTSAFQEIPLPGDAPASDFEEIPLPGTSPSAAFEEIPLPGDAPASDFEEIPLPGASPSAAFEEIPLPGSAPSDDFDDFDLPEPPIAALDSDSPFDQADIDALFGFDSAMSTPKKSGLRAVIESKVINHERLPMLEVVCERMIRVFATSMRNLTSDAIDVSLEDITSVRFGDFMSRVALPAMIGVFNVREWENYGVMTVESSLIYAVVDALLGGRRGNDTIRIEGRGFTTIETNLVSKMLVLALQDFGQAFEPITPVTIDLERIETSPRFAAIAGPTNICAVATFRVDMEGRGGKFSLLLPYATMEPVRDKLLQRFMGEKLGRDRMWEDHMASEIRQTEVSVDVVLGEQVLALRDVMNLEVGQTLALATGPDDPLEVHCGGVPLGRAHIGQRNNSIAVRILNDISKGLPK</sequence>
<keyword evidence="16" id="KW-1185">Reference proteome</keyword>
<dbReference type="GO" id="GO:0050918">
    <property type="term" value="P:positive chemotaxis"/>
    <property type="evidence" value="ECO:0007669"/>
    <property type="project" value="TreeGrafter"/>
</dbReference>
<dbReference type="AlphaFoldDB" id="A0A2P7QWG6"/>
<keyword evidence="6" id="KW-0145">Chemotaxis</keyword>
<dbReference type="InterPro" id="IPR001543">
    <property type="entry name" value="FliN-like_C"/>
</dbReference>
<comment type="subcellular location">
    <subcellularLocation>
        <location evidence="1">Bacterial flagellum basal body</location>
    </subcellularLocation>
    <subcellularLocation>
        <location evidence="2">Cell inner membrane</location>
        <topology evidence="2">Peripheral membrane protein</topology>
    </subcellularLocation>
</comment>
<evidence type="ECO:0000256" key="1">
    <source>
        <dbReference type="ARBA" id="ARBA00004117"/>
    </source>
</evidence>
<keyword evidence="15" id="KW-0282">Flagellum</keyword>
<dbReference type="PANTHER" id="PTHR30034:SF3">
    <property type="entry name" value="FLAGELLAR MOTOR SWITCH PROTEIN FLIM"/>
    <property type="match status" value="1"/>
</dbReference>
<dbReference type="NCBIfam" id="TIGR01397">
    <property type="entry name" value="fliM_switch"/>
    <property type="match status" value="1"/>
</dbReference>
<keyword evidence="15" id="KW-0969">Cilium</keyword>
<evidence type="ECO:0000256" key="13">
    <source>
        <dbReference type="SAM" id="MobiDB-lite"/>
    </source>
</evidence>